<dbReference type="Pfam" id="PF13907">
    <property type="entry name" value="CHD1-like_C"/>
    <property type="match status" value="1"/>
</dbReference>
<dbReference type="EMBL" id="CP092867">
    <property type="protein sequence ID" value="UYV68279.1"/>
    <property type="molecule type" value="Genomic_DNA"/>
</dbReference>
<dbReference type="PANTHER" id="PTHR21765">
    <property type="entry name" value="SIMILAR TO CHROMODOMAIN-HELICASE-DNA-BINDING PROTEIN 1 (CHD-1)"/>
    <property type="match status" value="1"/>
</dbReference>
<feature type="region of interest" description="Disordered" evidence="3">
    <location>
        <begin position="308"/>
        <end position="354"/>
    </location>
</feature>
<dbReference type="Gene3D" id="1.10.10.60">
    <property type="entry name" value="Homeodomain-like"/>
    <property type="match status" value="1"/>
</dbReference>
<sequence>MDDSALLRGIHEHGLGNWDAIKMDSKLNLTDKILPRATKQLQTRAEYLLKLIRRQYDSSKLTSTPMGELCEEGAVANLMGPDLAKKNRKPLRKRVKKEKVSKSKAIVENDDDSNESDSKAGSKKKVKAEDGKSNQNADKPGTSQQPADSKKPKKKKVREQCCLINPRCLSQSVCAQSTKEKAAKKAQPVMHFTANAEPKVIGQQQQEIDEATFLQVLDRSLPTAWDGQLAGWGVQCKEKMRPMKKALKELDNPDPSLTNDDQVKIARQCLIKIGDHINDHLWIFVSWFTEFDAKKLYKLYRHAIRKEENGPRGNGHQQAAVAAHLAPPSQEEPQLRGARLQEEAAQHRTLQQQQ</sequence>
<dbReference type="InterPro" id="IPR056302">
    <property type="entry name" value="CHD1-2/Hrp3_HTH"/>
</dbReference>
<evidence type="ECO:0000259" key="4">
    <source>
        <dbReference type="SMART" id="SM01176"/>
    </source>
</evidence>
<protein>
    <submittedName>
        <fullName evidence="5">CHD1</fullName>
    </submittedName>
</protein>
<organism evidence="5 6">
    <name type="scientific">Cordylochernes scorpioides</name>
    <dbReference type="NCBI Taxonomy" id="51811"/>
    <lineage>
        <taxon>Eukaryota</taxon>
        <taxon>Metazoa</taxon>
        <taxon>Ecdysozoa</taxon>
        <taxon>Arthropoda</taxon>
        <taxon>Chelicerata</taxon>
        <taxon>Arachnida</taxon>
        <taxon>Pseudoscorpiones</taxon>
        <taxon>Cheliferoidea</taxon>
        <taxon>Chernetidae</taxon>
        <taxon>Cordylochernes</taxon>
    </lineage>
</organism>
<evidence type="ECO:0000313" key="5">
    <source>
        <dbReference type="EMBL" id="UYV68279.1"/>
    </source>
</evidence>
<evidence type="ECO:0000313" key="6">
    <source>
        <dbReference type="Proteomes" id="UP001235939"/>
    </source>
</evidence>
<proteinExistence type="predicted"/>
<gene>
    <name evidence="5" type="ORF">LAZ67_5003688</name>
</gene>
<accession>A0ABY6KHG8</accession>
<dbReference type="InterPro" id="IPR039880">
    <property type="entry name" value="CHCT1-like"/>
</dbReference>
<feature type="compositionally biased region" description="Polar residues" evidence="3">
    <location>
        <begin position="133"/>
        <end position="147"/>
    </location>
</feature>
<feature type="region of interest" description="Disordered" evidence="3">
    <location>
        <begin position="85"/>
        <end position="155"/>
    </location>
</feature>
<dbReference type="Proteomes" id="UP001235939">
    <property type="component" value="Chromosome 05"/>
</dbReference>
<dbReference type="PANTHER" id="PTHR21765:SF1">
    <property type="entry name" value="CHD1 HELICAL C-TERMINAL DOMAIN CONTAINING PROTEIN 1"/>
    <property type="match status" value="1"/>
</dbReference>
<dbReference type="InterPro" id="IPR025260">
    <property type="entry name" value="CHD1-like_C"/>
</dbReference>
<feature type="compositionally biased region" description="Basic and acidic residues" evidence="3">
    <location>
        <begin position="98"/>
        <end position="107"/>
    </location>
</feature>
<dbReference type="Pfam" id="PF23588">
    <property type="entry name" value="HTH_CHD1_Hrp3"/>
    <property type="match status" value="1"/>
</dbReference>
<reference evidence="5 6" key="1">
    <citation type="submission" date="2022-01" db="EMBL/GenBank/DDBJ databases">
        <title>A chromosomal length assembly of Cordylochernes scorpioides.</title>
        <authorList>
            <person name="Zeh D."/>
            <person name="Zeh J."/>
        </authorList>
    </citation>
    <scope>NUCLEOTIDE SEQUENCE [LARGE SCALE GENOMIC DNA]</scope>
    <source>
        <strain evidence="5">IN4F17</strain>
        <tissue evidence="5">Whole Body</tissue>
    </source>
</reference>
<feature type="compositionally biased region" description="Basic residues" evidence="3">
    <location>
        <begin position="86"/>
        <end position="97"/>
    </location>
</feature>
<keyword evidence="6" id="KW-1185">Reference proteome</keyword>
<evidence type="ECO:0000256" key="3">
    <source>
        <dbReference type="SAM" id="MobiDB-lite"/>
    </source>
</evidence>
<name>A0ABY6KHG8_9ARAC</name>
<dbReference type="SMART" id="SM01176">
    <property type="entry name" value="DUF4208"/>
    <property type="match status" value="1"/>
</dbReference>
<keyword evidence="2" id="KW-0539">Nucleus</keyword>
<evidence type="ECO:0000256" key="1">
    <source>
        <dbReference type="ARBA" id="ARBA00004123"/>
    </source>
</evidence>
<feature type="domain" description="Chromodomain-helicase-DNA-binding protein 1-like C-terminal" evidence="4">
    <location>
        <begin position="220"/>
        <end position="303"/>
    </location>
</feature>
<evidence type="ECO:0000256" key="2">
    <source>
        <dbReference type="ARBA" id="ARBA00023242"/>
    </source>
</evidence>
<comment type="subcellular location">
    <subcellularLocation>
        <location evidence="1">Nucleus</location>
    </subcellularLocation>
</comment>